<dbReference type="InterPro" id="IPR053150">
    <property type="entry name" value="Teicoplanin_resist-assoc"/>
</dbReference>
<dbReference type="PANTHER" id="PTHR36834">
    <property type="entry name" value="MEMBRANE PROTEIN-RELATED"/>
    <property type="match status" value="1"/>
</dbReference>
<dbReference type="Pfam" id="PF04892">
    <property type="entry name" value="VanZ"/>
    <property type="match status" value="1"/>
</dbReference>
<feature type="transmembrane region" description="Helical" evidence="1">
    <location>
        <begin position="116"/>
        <end position="137"/>
    </location>
</feature>
<keyword evidence="1" id="KW-0472">Membrane</keyword>
<evidence type="ECO:0000259" key="2">
    <source>
        <dbReference type="Pfam" id="PF04892"/>
    </source>
</evidence>
<dbReference type="InterPro" id="IPR006976">
    <property type="entry name" value="VanZ-like"/>
</dbReference>
<dbReference type="RefSeq" id="WP_036739341.1">
    <property type="nucleotide sequence ID" value="NZ_JAUSTN010000003.1"/>
</dbReference>
<evidence type="ECO:0000313" key="3">
    <source>
        <dbReference type="EMBL" id="MDQ0274610.1"/>
    </source>
</evidence>
<evidence type="ECO:0000313" key="4">
    <source>
        <dbReference type="Proteomes" id="UP001236559"/>
    </source>
</evidence>
<keyword evidence="1" id="KW-0812">Transmembrane</keyword>
<feature type="transmembrane region" description="Helical" evidence="1">
    <location>
        <begin position="43"/>
        <end position="66"/>
    </location>
</feature>
<accession>A0ABU0AX96</accession>
<sequence length="199" mass="23072">MKLILFFAIRGVIAFVIGFLLASIMRTYFFNDLKKKSSKKREILISCLVGYILMLCIFMFMPNYLISRGGIDLSAQNFDFVGNFKDRAGSGYWGVNIFPFRTIRSYLKYSGFFHSFLNIVGNILIFVPFGFFISTLYKRFQNFLKATSVFVLISLFIEFIQFFVGRSVDIDDMILNTLGGIIGYIIYRLNEKNLKKLSR</sequence>
<feature type="domain" description="VanZ-like" evidence="2">
    <location>
        <begin position="49"/>
        <end position="189"/>
    </location>
</feature>
<feature type="transmembrane region" description="Helical" evidence="1">
    <location>
        <begin position="149"/>
        <end position="167"/>
    </location>
</feature>
<organism evidence="3 4">
    <name type="scientific">Peptoniphilus koenoeneniae</name>
    <dbReference type="NCBI Taxonomy" id="507751"/>
    <lineage>
        <taxon>Bacteria</taxon>
        <taxon>Bacillati</taxon>
        <taxon>Bacillota</taxon>
        <taxon>Tissierellia</taxon>
        <taxon>Tissierellales</taxon>
        <taxon>Peptoniphilaceae</taxon>
        <taxon>Peptoniphilus</taxon>
    </lineage>
</organism>
<keyword evidence="1" id="KW-1133">Transmembrane helix</keyword>
<keyword evidence="4" id="KW-1185">Reference proteome</keyword>
<reference evidence="3 4" key="1">
    <citation type="submission" date="2023-07" db="EMBL/GenBank/DDBJ databases">
        <title>Genomic Encyclopedia of Type Strains, Phase IV (KMG-IV): sequencing the most valuable type-strain genomes for metagenomic binning, comparative biology and taxonomic classification.</title>
        <authorList>
            <person name="Goeker M."/>
        </authorList>
    </citation>
    <scope>NUCLEOTIDE SEQUENCE [LARGE SCALE GENOMIC DNA]</scope>
    <source>
        <strain evidence="3 4">DSM 22616</strain>
    </source>
</reference>
<gene>
    <name evidence="3" type="ORF">J2S72_000627</name>
</gene>
<name>A0ABU0AX96_9FIRM</name>
<feature type="transmembrane region" description="Helical" evidence="1">
    <location>
        <begin position="173"/>
        <end position="190"/>
    </location>
</feature>
<comment type="caution">
    <text evidence="3">The sequence shown here is derived from an EMBL/GenBank/DDBJ whole genome shotgun (WGS) entry which is preliminary data.</text>
</comment>
<evidence type="ECO:0000256" key="1">
    <source>
        <dbReference type="SAM" id="Phobius"/>
    </source>
</evidence>
<dbReference type="PANTHER" id="PTHR36834:SF1">
    <property type="entry name" value="INTEGRAL MEMBRANE PROTEIN"/>
    <property type="match status" value="1"/>
</dbReference>
<protein>
    <submittedName>
        <fullName evidence="3">Glycopeptide antibiotics resistance protein</fullName>
    </submittedName>
</protein>
<dbReference type="EMBL" id="JAUSTN010000003">
    <property type="protein sequence ID" value="MDQ0274610.1"/>
    <property type="molecule type" value="Genomic_DNA"/>
</dbReference>
<proteinExistence type="predicted"/>
<feature type="transmembrane region" description="Helical" evidence="1">
    <location>
        <begin position="6"/>
        <end position="31"/>
    </location>
</feature>
<dbReference type="Proteomes" id="UP001236559">
    <property type="component" value="Unassembled WGS sequence"/>
</dbReference>